<dbReference type="PRINTS" id="PR00370">
    <property type="entry name" value="FMOXYGENASE"/>
</dbReference>
<dbReference type="GO" id="GO:0050660">
    <property type="term" value="F:flavin adenine dinucleotide binding"/>
    <property type="evidence" value="ECO:0007669"/>
    <property type="project" value="InterPro"/>
</dbReference>
<keyword evidence="5" id="KW-0521">NADP</keyword>
<dbReference type="InterPro" id="IPR000960">
    <property type="entry name" value="Flavin_mOase"/>
</dbReference>
<dbReference type="InterPro" id="IPR036188">
    <property type="entry name" value="FAD/NAD-bd_sf"/>
</dbReference>
<evidence type="ECO:0000313" key="8">
    <source>
        <dbReference type="Proteomes" id="UP000005038"/>
    </source>
</evidence>
<dbReference type="PANTHER" id="PTHR23023">
    <property type="entry name" value="DIMETHYLANILINE MONOOXYGENASE"/>
    <property type="match status" value="1"/>
</dbReference>
<comment type="caution">
    <text evidence="7">The sequence shown here is derived from an EMBL/GenBank/DDBJ whole genome shotgun (WGS) entry which is preliminary data.</text>
</comment>
<reference evidence="7" key="1">
    <citation type="submission" date="2012-02" db="EMBL/GenBank/DDBJ databases">
        <title>Whole genome shotgun sequence of Gordonia otitidis NBRC 100426.</title>
        <authorList>
            <person name="Yoshida I."/>
            <person name="Hosoyama A."/>
            <person name="Tsuchikane K."/>
            <person name="Katsumata H."/>
            <person name="Yamazaki S."/>
            <person name="Fujita N."/>
        </authorList>
    </citation>
    <scope>NUCLEOTIDE SEQUENCE [LARGE SCALE GENOMIC DNA]</scope>
    <source>
        <strain evidence="7">NBRC 100426</strain>
    </source>
</reference>
<evidence type="ECO:0000256" key="2">
    <source>
        <dbReference type="ARBA" id="ARBA00010139"/>
    </source>
</evidence>
<dbReference type="PIRSF" id="PIRSF000332">
    <property type="entry name" value="FMO"/>
    <property type="match status" value="1"/>
</dbReference>
<keyword evidence="6" id="KW-0560">Oxidoreductase</keyword>
<keyword evidence="7" id="KW-0503">Monooxygenase</keyword>
<evidence type="ECO:0000256" key="3">
    <source>
        <dbReference type="ARBA" id="ARBA00022630"/>
    </source>
</evidence>
<dbReference type="AlphaFoldDB" id="H5TMY2"/>
<comment type="similarity">
    <text evidence="1">Belongs to the FMO family.</text>
</comment>
<dbReference type="Pfam" id="PF00743">
    <property type="entry name" value="FMO-like"/>
    <property type="match status" value="2"/>
</dbReference>
<evidence type="ECO:0000256" key="6">
    <source>
        <dbReference type="ARBA" id="ARBA00023002"/>
    </source>
</evidence>
<dbReference type="RefSeq" id="WP_007239069.1">
    <property type="nucleotide sequence ID" value="NZ_BAFB01000125.1"/>
</dbReference>
<dbReference type="GO" id="GO:0004499">
    <property type="term" value="F:N,N-dimethylaniline monooxygenase activity"/>
    <property type="evidence" value="ECO:0007669"/>
    <property type="project" value="InterPro"/>
</dbReference>
<comment type="similarity">
    <text evidence="2">Belongs to the FAD-binding monooxygenase family.</text>
</comment>
<sequence length="574" mass="63958">MKVCVVGAGPCGLTTIKQLRDEGHDVVCFDKNADLGGLWLRHEDPQTDADEMKAYDNLMLTISMKLMAYSDHPFGDGRVFYTRAQYLEYLHGYADRFGLAECVSFGAEVTDIRREGRRWTVTTVREGVTSSETFDAVAVCSGPFKTPNRQIPGLESFTGEVVHSSEYRNRDRFAGKRVLIVGMAESGADLVREIGDAATECTLAIRSYTYLLPRVFNRTRTTDNGTVRAHAHEMCRRSSEYPFVLDTVWGRNSLVKAVFLTVSVVLGILTTATGVVRAFAGRAPGGRRTVVPDVNPLGQPMEPAKIDIDTLDNAANWDMIRTWNRRSHPDGSWAQRAIFCKNVSFVPSLVDGRVSLNDSGIIGSDGSTVRFRDGSSGQFDAVVLCTGFTTEKLSIGDLQVKDGNVRNLYKHFVHPEHDGTAVFIGFVRPFSGGIPICAEMQARYFARLCSGKLTLPSNIDERIGREKEWEEHWTALSPGHTEAIPSQVLYLDALAREIGCLVPAWRMMLNPRLFIQLWFGSFNQSCYRIVGPHKLGRAALDDLYSETVENRWQMAGQLALLQLAPRRVHPKHLI</sequence>
<name>H5TMY2_GORO1</name>
<evidence type="ECO:0000256" key="4">
    <source>
        <dbReference type="ARBA" id="ARBA00022827"/>
    </source>
</evidence>
<keyword evidence="3" id="KW-0285">Flavoprotein</keyword>
<keyword evidence="8" id="KW-1185">Reference proteome</keyword>
<keyword evidence="4" id="KW-0274">FAD</keyword>
<evidence type="ECO:0000313" key="7">
    <source>
        <dbReference type="EMBL" id="GAB34840.1"/>
    </source>
</evidence>
<dbReference type="STRING" id="1108044.GOOTI_125_00100"/>
<dbReference type="GO" id="GO:0050661">
    <property type="term" value="F:NADP binding"/>
    <property type="evidence" value="ECO:0007669"/>
    <property type="project" value="InterPro"/>
</dbReference>
<accession>H5TMY2</accession>
<gene>
    <name evidence="7" type="ORF">GOOTI_125_00100</name>
</gene>
<organism evidence="7 8">
    <name type="scientific">Gordonia otitidis (strain DSM 44809 / CCUG 52243 / JCM 12355 / NBRC 100426 / IFM 10032)</name>
    <dbReference type="NCBI Taxonomy" id="1108044"/>
    <lineage>
        <taxon>Bacteria</taxon>
        <taxon>Bacillati</taxon>
        <taxon>Actinomycetota</taxon>
        <taxon>Actinomycetes</taxon>
        <taxon>Mycobacteriales</taxon>
        <taxon>Gordoniaceae</taxon>
        <taxon>Gordonia</taxon>
    </lineage>
</organism>
<dbReference type="EMBL" id="BAFB01000125">
    <property type="protein sequence ID" value="GAB34840.1"/>
    <property type="molecule type" value="Genomic_DNA"/>
</dbReference>
<proteinExistence type="inferred from homology"/>
<evidence type="ECO:0000256" key="5">
    <source>
        <dbReference type="ARBA" id="ARBA00022857"/>
    </source>
</evidence>
<dbReference type="InterPro" id="IPR050346">
    <property type="entry name" value="FMO-like"/>
</dbReference>
<dbReference type="SUPFAM" id="SSF51905">
    <property type="entry name" value="FAD/NAD(P)-binding domain"/>
    <property type="match status" value="2"/>
</dbReference>
<dbReference type="Proteomes" id="UP000005038">
    <property type="component" value="Unassembled WGS sequence"/>
</dbReference>
<dbReference type="OrthoDB" id="5168853at2"/>
<dbReference type="InterPro" id="IPR020946">
    <property type="entry name" value="Flavin_mOase-like"/>
</dbReference>
<dbReference type="Gene3D" id="3.50.50.60">
    <property type="entry name" value="FAD/NAD(P)-binding domain"/>
    <property type="match status" value="3"/>
</dbReference>
<protein>
    <submittedName>
        <fullName evidence="7">Flavin-containing monooxygenase</fullName>
    </submittedName>
</protein>
<evidence type="ECO:0000256" key="1">
    <source>
        <dbReference type="ARBA" id="ARBA00009183"/>
    </source>
</evidence>